<dbReference type="Proteomes" id="UP001431775">
    <property type="component" value="Unassembled WGS sequence"/>
</dbReference>
<comment type="caution">
    <text evidence="8">The sequence shown here is derived from an EMBL/GenBank/DDBJ whole genome shotgun (WGS) entry which is preliminary data.</text>
</comment>
<gene>
    <name evidence="8" type="ORF">QJV33_11395</name>
</gene>
<proteinExistence type="inferred from homology"/>
<evidence type="ECO:0000313" key="9">
    <source>
        <dbReference type="Proteomes" id="UP001431775"/>
    </source>
</evidence>
<evidence type="ECO:0000256" key="4">
    <source>
        <dbReference type="ARBA" id="ARBA00022692"/>
    </source>
</evidence>
<feature type="transmembrane region" description="Helical" evidence="7">
    <location>
        <begin position="88"/>
        <end position="115"/>
    </location>
</feature>
<dbReference type="NCBIfam" id="NF010453">
    <property type="entry name" value="PRK13880.1"/>
    <property type="match status" value="1"/>
</dbReference>
<dbReference type="PANTHER" id="PTHR37937">
    <property type="entry name" value="CONJUGATIVE TRANSFER: DNA TRANSPORT"/>
    <property type="match status" value="1"/>
</dbReference>
<reference evidence="8" key="1">
    <citation type="submission" date="2023-05" db="EMBL/GenBank/DDBJ databases">
        <title>Whole genome sequence of Commensalibacter sp.</title>
        <authorList>
            <person name="Charoenyingcharoen P."/>
            <person name="Yukphan P."/>
        </authorList>
    </citation>
    <scope>NUCLEOTIDE SEQUENCE</scope>
    <source>
        <strain evidence="8">TBRC 10068</strain>
    </source>
</reference>
<dbReference type="PANTHER" id="PTHR37937:SF1">
    <property type="entry name" value="CONJUGATIVE TRANSFER: DNA TRANSPORT"/>
    <property type="match status" value="1"/>
</dbReference>
<dbReference type="InterPro" id="IPR003688">
    <property type="entry name" value="TraG/VirD4"/>
</dbReference>
<comment type="similarity">
    <text evidence="2">Belongs to the VirD4/TraG family.</text>
</comment>
<dbReference type="InterPro" id="IPR051539">
    <property type="entry name" value="T4SS-coupling_protein"/>
</dbReference>
<evidence type="ECO:0000256" key="5">
    <source>
        <dbReference type="ARBA" id="ARBA00022989"/>
    </source>
</evidence>
<dbReference type="Pfam" id="PF02534">
    <property type="entry name" value="T4SS-DNA_transf"/>
    <property type="match status" value="1"/>
</dbReference>
<evidence type="ECO:0000256" key="3">
    <source>
        <dbReference type="ARBA" id="ARBA00022475"/>
    </source>
</evidence>
<keyword evidence="6 7" id="KW-0472">Membrane</keyword>
<dbReference type="InterPro" id="IPR027417">
    <property type="entry name" value="P-loop_NTPase"/>
</dbReference>
<dbReference type="SUPFAM" id="SSF52540">
    <property type="entry name" value="P-loop containing nucleoside triphosphate hydrolases"/>
    <property type="match status" value="1"/>
</dbReference>
<evidence type="ECO:0000313" key="8">
    <source>
        <dbReference type="EMBL" id="MDI2113873.1"/>
    </source>
</evidence>
<keyword evidence="9" id="KW-1185">Reference proteome</keyword>
<dbReference type="RefSeq" id="WP_281463523.1">
    <property type="nucleotide sequence ID" value="NZ_JASBAN010000003.1"/>
</dbReference>
<evidence type="ECO:0000256" key="6">
    <source>
        <dbReference type="ARBA" id="ARBA00023136"/>
    </source>
</evidence>
<comment type="subcellular location">
    <subcellularLocation>
        <location evidence="1">Cell membrane</location>
        <topology evidence="1">Multi-pass membrane protein</topology>
    </subcellularLocation>
</comment>
<accession>A0ABT6QAD7</accession>
<dbReference type="CDD" id="cd01127">
    <property type="entry name" value="TrwB_TraG_TraD_VirD4"/>
    <property type="match status" value="2"/>
</dbReference>
<evidence type="ECO:0000256" key="2">
    <source>
        <dbReference type="ARBA" id="ARBA00008806"/>
    </source>
</evidence>
<dbReference type="Gene3D" id="3.40.50.300">
    <property type="entry name" value="P-loop containing nucleotide triphosphate hydrolases"/>
    <property type="match status" value="1"/>
</dbReference>
<protein>
    <submittedName>
        <fullName evidence="8">Type IV secretory system conjugative DNA transfer family protein</fullName>
    </submittedName>
</protein>
<dbReference type="EMBL" id="JASBAN010000003">
    <property type="protein sequence ID" value="MDI2113873.1"/>
    <property type="molecule type" value="Genomic_DNA"/>
</dbReference>
<keyword evidence="5 7" id="KW-1133">Transmembrane helix</keyword>
<keyword evidence="4 7" id="KW-0812">Transmembrane</keyword>
<evidence type="ECO:0000256" key="1">
    <source>
        <dbReference type="ARBA" id="ARBA00004651"/>
    </source>
</evidence>
<keyword evidence="3" id="KW-1003">Cell membrane</keyword>
<organism evidence="8 9">
    <name type="scientific">Commensalibacter nepenthis</name>
    <dbReference type="NCBI Taxonomy" id="3043872"/>
    <lineage>
        <taxon>Bacteria</taxon>
        <taxon>Pseudomonadati</taxon>
        <taxon>Pseudomonadota</taxon>
        <taxon>Alphaproteobacteria</taxon>
        <taxon>Acetobacterales</taxon>
        <taxon>Acetobacteraceae</taxon>
    </lineage>
</organism>
<name>A0ABT6QAD7_9PROT</name>
<sequence length="642" mass="71899">MSKIPNNMPFHSRKNIQTARKKFPFLKPIFICVALCALILIVNAVATQYIASRFGYNPIYLGSPNKLGFYPIFSWIEWQKQYGSIDKIHFYMVDCAVLLFCGLFALMTIGLVLLIRRRKAAPVEGLHGTAKFCETEKEVKETGLLIPDASAGNAVVVGGWTDSKGKLRYLRHQGAEHIMAVAPTRSGKGVGLIVPTLLSWTQSTVVNDIKGELFAMTSGWRKNHANNIVLKFDPASPEGSCSYNVLAEVRLNTPYEVGDVQNMVTIIVDPDGKGIEGDHWASSAFNLLVGVILYCLKLAFDKGESIPNLFDIGWALSDPNSDNAALWNAMLKYVPRGQSEIDPVISQVGRDLLSVMENGEEEYTSVLTTTKRFLNIYRDPIVRKNVSSADFKVIDLVRSERPVSLYLVVKPSDKDRLTPIMRLLTNQIMRGLTRDALTFDKDNRPIKPHKHDLLMMTDEFPSLGKLEIFEESMAFVAGYGIKCYIIIQDFNQLWKIYSENEAITSNCHIRIAYAPNRQETAEKLSEMTGTMTVNTEEISESSKQLGMTDNISRSYQNVSRPLMTPHEISTMKSPKKDSRGLITESGDMLVFVAGHNPIYGTQPLYFLDPVWSARSKVPPVENTDRISQSGIISQNINSNFRL</sequence>
<evidence type="ECO:0000256" key="7">
    <source>
        <dbReference type="SAM" id="Phobius"/>
    </source>
</evidence>